<evidence type="ECO:0000313" key="2">
    <source>
        <dbReference type="Proteomes" id="UP000798662"/>
    </source>
</evidence>
<gene>
    <name evidence="1" type="ORF">I4F81_012771</name>
</gene>
<proteinExistence type="predicted"/>
<dbReference type="EMBL" id="CM020620">
    <property type="protein sequence ID" value="KAK1870309.1"/>
    <property type="molecule type" value="Genomic_DNA"/>
</dbReference>
<evidence type="ECO:0000313" key="1">
    <source>
        <dbReference type="EMBL" id="KAK1870309.1"/>
    </source>
</evidence>
<dbReference type="Proteomes" id="UP000798662">
    <property type="component" value="Chromosome 3"/>
</dbReference>
<organism evidence="1 2">
    <name type="scientific">Pyropia yezoensis</name>
    <name type="common">Susabi-nori</name>
    <name type="synonym">Porphyra yezoensis</name>
    <dbReference type="NCBI Taxonomy" id="2788"/>
    <lineage>
        <taxon>Eukaryota</taxon>
        <taxon>Rhodophyta</taxon>
        <taxon>Bangiophyceae</taxon>
        <taxon>Bangiales</taxon>
        <taxon>Bangiaceae</taxon>
        <taxon>Pyropia</taxon>
    </lineage>
</organism>
<name>A0ACC3CK64_PYRYE</name>
<sequence length="313" mass="34904">MDWVRAENLFCTFMNVVMVMNKLVVMVETHFDLTNMDSSFSVAIFACVELGFSIIYVAKVVAKLMAFRWRVYWRQFSNRFDLGVALLLLASARYVVYDPSEQSTATVRIFMLLRLRVLALISDSSYFRLLDHTVGVAGAVSLPPFTLLFLYIFLFSSLGVQLFGGLLYEGNPALDPVVNPSVTAFVDNYFLVLNFNDLASGCIALFSAMVVGYLNELANAVMVTSGAAASLLFFVALYVSSVLLIGNVVFALLIDVLISTRERLDSDDVTDRGSTITQLSQRYGLRHVKVSHSGSTLTHERVFCKIFKHLDQI</sequence>
<protein>
    <submittedName>
        <fullName evidence="1">Uncharacterized protein</fullName>
    </submittedName>
</protein>
<comment type="caution">
    <text evidence="1">The sequence shown here is derived from an EMBL/GenBank/DDBJ whole genome shotgun (WGS) entry which is preliminary data.</text>
</comment>
<reference evidence="1" key="1">
    <citation type="submission" date="2019-11" db="EMBL/GenBank/DDBJ databases">
        <title>Nori genome reveals adaptations in red seaweeds to the harsh intertidal environment.</title>
        <authorList>
            <person name="Wang D."/>
            <person name="Mao Y."/>
        </authorList>
    </citation>
    <scope>NUCLEOTIDE SEQUENCE</scope>
    <source>
        <tissue evidence="1">Gametophyte</tissue>
    </source>
</reference>
<keyword evidence="2" id="KW-1185">Reference proteome</keyword>
<accession>A0ACC3CK64</accession>